<keyword evidence="3" id="KW-1185">Reference proteome</keyword>
<feature type="domain" description="PEP-utilising enzyme C-terminal" evidence="1">
    <location>
        <begin position="1"/>
        <end position="108"/>
    </location>
</feature>
<protein>
    <submittedName>
        <fullName evidence="2">Phosphoenolpyruvate--protein phosphotransferase</fullName>
    </submittedName>
</protein>
<name>A0ABQ5KHZ3_9EUKA</name>
<evidence type="ECO:0000259" key="1">
    <source>
        <dbReference type="Pfam" id="PF02896"/>
    </source>
</evidence>
<dbReference type="PANTHER" id="PTHR46244:SF3">
    <property type="entry name" value="PHOSPHOENOLPYRUVATE-PROTEIN PHOSPHOTRANSFERASE"/>
    <property type="match status" value="1"/>
</dbReference>
<dbReference type="InterPro" id="IPR050499">
    <property type="entry name" value="PEP-utilizing_PTS_enzyme"/>
</dbReference>
<evidence type="ECO:0000313" key="3">
    <source>
        <dbReference type="Proteomes" id="UP001057375"/>
    </source>
</evidence>
<dbReference type="InterPro" id="IPR015813">
    <property type="entry name" value="Pyrv/PenolPyrv_kinase-like_dom"/>
</dbReference>
<sequence length="139" mass="15259">PAAAVASDLLAREVDFFSIGTNDLIQYTVAVDRMNESIASLYTAYHPAVLRLIRMTIENGHKAGIWVGMCGSVAGDLDLMPLLIGMGLDEFSMSPANILKARKRAAEIARKDVEVLVDDILSLPTAKEIESELKRRFPR</sequence>
<proteinExistence type="predicted"/>
<accession>A0ABQ5KHZ3</accession>
<evidence type="ECO:0000313" key="2">
    <source>
        <dbReference type="EMBL" id="GKT32150.1"/>
    </source>
</evidence>
<reference evidence="2" key="1">
    <citation type="submission" date="2022-03" db="EMBL/GenBank/DDBJ databases">
        <title>Draft genome sequence of Aduncisulcus paluster, a free-living microaerophilic Fornicata.</title>
        <authorList>
            <person name="Yuyama I."/>
            <person name="Kume K."/>
            <person name="Tamura T."/>
            <person name="Inagaki Y."/>
            <person name="Hashimoto T."/>
        </authorList>
    </citation>
    <scope>NUCLEOTIDE SEQUENCE</scope>
    <source>
        <strain evidence="2">NY0171</strain>
    </source>
</reference>
<dbReference type="InterPro" id="IPR000121">
    <property type="entry name" value="PEP_util_C"/>
</dbReference>
<dbReference type="PROSITE" id="PS00742">
    <property type="entry name" value="PEP_ENZYMES_2"/>
    <property type="match status" value="1"/>
</dbReference>
<dbReference type="InterPro" id="IPR023151">
    <property type="entry name" value="PEP_util_CS"/>
</dbReference>
<feature type="non-terminal residue" evidence="2">
    <location>
        <position position="1"/>
    </location>
</feature>
<dbReference type="Pfam" id="PF02896">
    <property type="entry name" value="PEP-utilizers_C"/>
    <property type="match status" value="1"/>
</dbReference>
<dbReference type="PRINTS" id="PR01736">
    <property type="entry name" value="PHPHTRNFRASE"/>
</dbReference>
<gene>
    <name evidence="2" type="ORF">ADUPG1_006362</name>
</gene>
<dbReference type="SUPFAM" id="SSF51621">
    <property type="entry name" value="Phosphoenolpyruvate/pyruvate domain"/>
    <property type="match status" value="1"/>
</dbReference>
<comment type="caution">
    <text evidence="2">The sequence shown here is derived from an EMBL/GenBank/DDBJ whole genome shotgun (WGS) entry which is preliminary data.</text>
</comment>
<dbReference type="Proteomes" id="UP001057375">
    <property type="component" value="Unassembled WGS sequence"/>
</dbReference>
<dbReference type="Gene3D" id="3.20.20.60">
    <property type="entry name" value="Phosphoenolpyruvate-binding domains"/>
    <property type="match status" value="1"/>
</dbReference>
<dbReference type="InterPro" id="IPR040442">
    <property type="entry name" value="Pyrv_kinase-like_dom_sf"/>
</dbReference>
<dbReference type="EMBL" id="BQXS01009944">
    <property type="protein sequence ID" value="GKT32150.1"/>
    <property type="molecule type" value="Genomic_DNA"/>
</dbReference>
<organism evidence="2 3">
    <name type="scientific">Aduncisulcus paluster</name>
    <dbReference type="NCBI Taxonomy" id="2918883"/>
    <lineage>
        <taxon>Eukaryota</taxon>
        <taxon>Metamonada</taxon>
        <taxon>Carpediemonas-like organisms</taxon>
        <taxon>Aduncisulcus</taxon>
    </lineage>
</organism>
<dbReference type="PANTHER" id="PTHR46244">
    <property type="entry name" value="PHOSPHOENOLPYRUVATE-PROTEIN PHOSPHOTRANSFERASE"/>
    <property type="match status" value="1"/>
</dbReference>